<evidence type="ECO:0000313" key="1">
    <source>
        <dbReference type="EMBL" id="MBN8237293.1"/>
    </source>
</evidence>
<dbReference type="Proteomes" id="UP000663970">
    <property type="component" value="Unassembled WGS sequence"/>
</dbReference>
<reference evidence="1 2" key="1">
    <citation type="submission" date="2020-12" db="EMBL/GenBank/DDBJ databases">
        <title>Oil enriched cultivation method for isolating marine PHA-producing bacteria.</title>
        <authorList>
            <person name="Zheng W."/>
            <person name="Yu S."/>
            <person name="Huang Y."/>
        </authorList>
    </citation>
    <scope>NUCLEOTIDE SEQUENCE [LARGE SCALE GENOMIC DNA]</scope>
    <source>
        <strain evidence="1 2">SY-2-6</strain>
    </source>
</reference>
<name>A0ABS3E1C9_9BACI</name>
<organism evidence="1 2">
    <name type="scientific">Halobacillus kuroshimensis</name>
    <dbReference type="NCBI Taxonomy" id="302481"/>
    <lineage>
        <taxon>Bacteria</taxon>
        <taxon>Bacillati</taxon>
        <taxon>Bacillota</taxon>
        <taxon>Bacilli</taxon>
        <taxon>Bacillales</taxon>
        <taxon>Bacillaceae</taxon>
        <taxon>Halobacillus</taxon>
    </lineage>
</organism>
<dbReference type="RefSeq" id="WP_206936123.1">
    <property type="nucleotide sequence ID" value="NZ_JAEKJY010000008.1"/>
</dbReference>
<keyword evidence="2" id="KW-1185">Reference proteome</keyword>
<gene>
    <name evidence="1" type="ORF">JF544_18780</name>
</gene>
<protein>
    <submittedName>
        <fullName evidence="1">Uncharacterized protein</fullName>
    </submittedName>
</protein>
<comment type="caution">
    <text evidence="1">The sequence shown here is derived from an EMBL/GenBank/DDBJ whole genome shotgun (WGS) entry which is preliminary data.</text>
</comment>
<accession>A0ABS3E1C9</accession>
<evidence type="ECO:0000313" key="2">
    <source>
        <dbReference type="Proteomes" id="UP000663970"/>
    </source>
</evidence>
<dbReference type="EMBL" id="JAEKJY010000008">
    <property type="protein sequence ID" value="MBN8237293.1"/>
    <property type="molecule type" value="Genomic_DNA"/>
</dbReference>
<sequence length="181" mass="20770">MSISKWIQEEGAASAEDLLQTLIKNNNDRVRIIESEYRNLPEMKEVKRREINEDKKKIKHVTSFLNEKDMQKGKPLTEVYKLTSESEYLSKEQLQDLLYKLSDKVAEYVSFQNEATGSNINVVGGSISYDFNNEGVIEIGEHTTISTDDLEEIYAFLNGFMVVVGILDRYSNKFEIGILTE</sequence>
<proteinExistence type="predicted"/>